<organism evidence="3 4">
    <name type="scientific">Aquimarina spongiae</name>
    <dbReference type="NCBI Taxonomy" id="570521"/>
    <lineage>
        <taxon>Bacteria</taxon>
        <taxon>Pseudomonadati</taxon>
        <taxon>Bacteroidota</taxon>
        <taxon>Flavobacteriia</taxon>
        <taxon>Flavobacteriales</taxon>
        <taxon>Flavobacteriaceae</taxon>
        <taxon>Aquimarina</taxon>
    </lineage>
</organism>
<dbReference type="GO" id="GO:0003677">
    <property type="term" value="F:DNA binding"/>
    <property type="evidence" value="ECO:0007669"/>
    <property type="project" value="UniProtKB-KW"/>
</dbReference>
<keyword evidence="1" id="KW-0238">DNA-binding</keyword>
<reference evidence="4" key="1">
    <citation type="submission" date="2016-11" db="EMBL/GenBank/DDBJ databases">
        <authorList>
            <person name="Varghese N."/>
            <person name="Submissions S."/>
        </authorList>
    </citation>
    <scope>NUCLEOTIDE SEQUENCE [LARGE SCALE GENOMIC DNA]</scope>
    <source>
        <strain evidence="4">DSM 22623</strain>
    </source>
</reference>
<protein>
    <submittedName>
        <fullName evidence="3">Transcriptional regulator, TetR family</fullName>
    </submittedName>
</protein>
<accession>A0A1M6LKY5</accession>
<dbReference type="RefSeq" id="WP_073322183.1">
    <property type="nucleotide sequence ID" value="NZ_FQYP01000019.1"/>
</dbReference>
<dbReference type="EMBL" id="FQYP01000019">
    <property type="protein sequence ID" value="SHJ71859.1"/>
    <property type="molecule type" value="Genomic_DNA"/>
</dbReference>
<dbReference type="Gene3D" id="1.10.357.10">
    <property type="entry name" value="Tetracycline Repressor, domain 2"/>
    <property type="match status" value="1"/>
</dbReference>
<dbReference type="SUPFAM" id="SSF46689">
    <property type="entry name" value="Homeodomain-like"/>
    <property type="match status" value="1"/>
</dbReference>
<dbReference type="Pfam" id="PF00440">
    <property type="entry name" value="TetR_N"/>
    <property type="match status" value="1"/>
</dbReference>
<dbReference type="STRING" id="570521.SAMN04488508_11914"/>
<evidence type="ECO:0000313" key="3">
    <source>
        <dbReference type="EMBL" id="SHJ71859.1"/>
    </source>
</evidence>
<dbReference type="InterPro" id="IPR001647">
    <property type="entry name" value="HTH_TetR"/>
</dbReference>
<dbReference type="OrthoDB" id="881297at2"/>
<evidence type="ECO:0000256" key="1">
    <source>
        <dbReference type="ARBA" id="ARBA00023125"/>
    </source>
</evidence>
<dbReference type="AlphaFoldDB" id="A0A1M6LKY5"/>
<evidence type="ECO:0000313" key="4">
    <source>
        <dbReference type="Proteomes" id="UP000184432"/>
    </source>
</evidence>
<dbReference type="InterPro" id="IPR009057">
    <property type="entry name" value="Homeodomain-like_sf"/>
</dbReference>
<gene>
    <name evidence="3" type="ORF">SAMN04488508_11914</name>
</gene>
<keyword evidence="4" id="KW-1185">Reference proteome</keyword>
<feature type="domain" description="HTH tetR-type" evidence="2">
    <location>
        <begin position="31"/>
        <end position="65"/>
    </location>
</feature>
<dbReference type="Proteomes" id="UP000184432">
    <property type="component" value="Unassembled WGS sequence"/>
</dbReference>
<name>A0A1M6LKY5_9FLAO</name>
<sequence>MGRKSLSKDRKDKNKKVEQWTQAILPKLKQADLGNLTMDDLAVLMNKSKSTIYQYFITKEEIFEYITQVRIDRLYNYKNEITKEIIEPNYKYGKLAGILTEGAKDISAHYLRQLKLHYPTAWKIIEDFLHSLLQDFKQFYLLGIQSDMFKPVSVDLLVKLDEYFIMQLITDDQFFTQSKDTLESTIKDYMYLKFEGLMI</sequence>
<proteinExistence type="predicted"/>
<evidence type="ECO:0000259" key="2">
    <source>
        <dbReference type="Pfam" id="PF00440"/>
    </source>
</evidence>